<protein>
    <submittedName>
        <fullName evidence="1">Uncharacterized protein</fullName>
    </submittedName>
</protein>
<sequence>MQSAPLHSGGYRAGFTPDFPFNAMWSLRTFFARYVVLGYEKNPLR</sequence>
<reference evidence="1 2" key="1">
    <citation type="journal article" date="2011" name="J. Bacteriol.">
        <title>Complete genome sequence of the industrial strain Bacillus megaterium WSH-002.</title>
        <authorList>
            <person name="Liu L."/>
            <person name="Li Y."/>
            <person name="Zhang J."/>
            <person name="Zou W."/>
            <person name="Zhou Z."/>
            <person name="Liu J."/>
            <person name="Li X."/>
            <person name="Wang L."/>
            <person name="Chen J."/>
        </authorList>
    </citation>
    <scope>NUCLEOTIDE SEQUENCE [LARGE SCALE GENOMIC DNA]</scope>
    <source>
        <strain evidence="1 2">WSH-002</strain>
    </source>
</reference>
<proteinExistence type="predicted"/>
<dbReference type="Proteomes" id="UP000001283">
    <property type="component" value="Chromosome"/>
</dbReference>
<accession>A0A8D3X0K0</accession>
<dbReference type="EMBL" id="CP003017">
    <property type="protein sequence ID" value="AEN89480.1"/>
    <property type="molecule type" value="Genomic_DNA"/>
</dbReference>
<evidence type="ECO:0000313" key="2">
    <source>
        <dbReference type="Proteomes" id="UP000001283"/>
    </source>
</evidence>
<evidence type="ECO:0000313" key="1">
    <source>
        <dbReference type="EMBL" id="AEN89480.1"/>
    </source>
</evidence>
<gene>
    <name evidence="1" type="ORF">BMWSH_2598</name>
</gene>
<dbReference type="KEGG" id="bmh:BMWSH_2598"/>
<organism evidence="1 2">
    <name type="scientific">Priestia megaterium (strain WSH-002)</name>
    <name type="common">Bacillus megaterium</name>
    <dbReference type="NCBI Taxonomy" id="1006007"/>
    <lineage>
        <taxon>Bacteria</taxon>
        <taxon>Bacillati</taxon>
        <taxon>Bacillota</taxon>
        <taxon>Bacilli</taxon>
        <taxon>Bacillales</taxon>
        <taxon>Bacillaceae</taxon>
        <taxon>Priestia</taxon>
    </lineage>
</organism>
<dbReference type="AlphaFoldDB" id="A0A8D3X0K0"/>
<name>A0A8D3X0K0_PRIMW</name>